<dbReference type="InterPro" id="IPR014036">
    <property type="entry name" value="DeoR-like_C"/>
</dbReference>
<protein>
    <submittedName>
        <fullName evidence="5">DeoR family transcriptional regulator</fullName>
    </submittedName>
</protein>
<evidence type="ECO:0000256" key="1">
    <source>
        <dbReference type="ARBA" id="ARBA00023015"/>
    </source>
</evidence>
<dbReference type="SUPFAM" id="SSF100950">
    <property type="entry name" value="NagB/RpiA/CoA transferase-like"/>
    <property type="match status" value="1"/>
</dbReference>
<evidence type="ECO:0000313" key="6">
    <source>
        <dbReference type="Proteomes" id="UP000295565"/>
    </source>
</evidence>
<dbReference type="Proteomes" id="UP000295565">
    <property type="component" value="Unassembled WGS sequence"/>
</dbReference>
<dbReference type="OrthoDB" id="5685843at2"/>
<dbReference type="GO" id="GO:0003677">
    <property type="term" value="F:DNA binding"/>
    <property type="evidence" value="ECO:0007669"/>
    <property type="project" value="UniProtKB-KW"/>
</dbReference>
<dbReference type="InterPro" id="IPR036388">
    <property type="entry name" value="WH-like_DNA-bd_sf"/>
</dbReference>
<name>A0A4R1JAD2_9GAMM</name>
<evidence type="ECO:0000313" key="5">
    <source>
        <dbReference type="EMBL" id="TCK47444.1"/>
    </source>
</evidence>
<comment type="caution">
    <text evidence="5">The sequence shown here is derived from an EMBL/GenBank/DDBJ whole genome shotgun (WGS) entry which is preliminary data.</text>
</comment>
<dbReference type="InterPro" id="IPR050313">
    <property type="entry name" value="Carb_Metab_HTH_regulators"/>
</dbReference>
<sequence length="255" mass="27952">MLQQTRLLKIQSLLGQYRQLSNDQLMDALNVSRETIRRDIIKLTHQGLAQRVHGGILALDTPAEPPLIIRQGARTQEKIHIAKQCAQLIAPEQTIFIDAGSTTSHLAEQLKAPMNLTIITNSLQVALTLNHGQNPTHNEVILLGGNMLAGANETRGGETINAIYRYQADVAVVSPVGIHASGISSYYQWESAIAEAMFAQSKQHIVLADHSKVGKVSRFIYAPLTAVDKLVTNQNVNNTVFLEQIAQQGVDVYCT</sequence>
<dbReference type="AlphaFoldDB" id="A0A4R1JAD2"/>
<dbReference type="Pfam" id="PF00455">
    <property type="entry name" value="DeoRC"/>
    <property type="match status" value="1"/>
</dbReference>
<dbReference type="SMART" id="SM01134">
    <property type="entry name" value="DeoRC"/>
    <property type="match status" value="1"/>
</dbReference>
<dbReference type="Gene3D" id="1.10.10.10">
    <property type="entry name" value="Winged helix-like DNA-binding domain superfamily/Winged helix DNA-binding domain"/>
    <property type="match status" value="1"/>
</dbReference>
<gene>
    <name evidence="5" type="ORF">EV690_2468</name>
</gene>
<evidence type="ECO:0000256" key="3">
    <source>
        <dbReference type="ARBA" id="ARBA00023163"/>
    </source>
</evidence>
<organism evidence="5 6">
    <name type="scientific">Celerinatantimonas diazotrophica</name>
    <dbReference type="NCBI Taxonomy" id="412034"/>
    <lineage>
        <taxon>Bacteria</taxon>
        <taxon>Pseudomonadati</taxon>
        <taxon>Pseudomonadota</taxon>
        <taxon>Gammaproteobacteria</taxon>
        <taxon>Celerinatantimonadaceae</taxon>
        <taxon>Celerinatantimonas</taxon>
    </lineage>
</organism>
<dbReference type="PROSITE" id="PS51000">
    <property type="entry name" value="HTH_DEOR_2"/>
    <property type="match status" value="1"/>
</dbReference>
<dbReference type="RefSeq" id="WP_131913262.1">
    <property type="nucleotide sequence ID" value="NZ_OU594967.1"/>
</dbReference>
<dbReference type="PANTHER" id="PTHR30363">
    <property type="entry name" value="HTH-TYPE TRANSCRIPTIONAL REGULATOR SRLR-RELATED"/>
    <property type="match status" value="1"/>
</dbReference>
<keyword evidence="1" id="KW-0805">Transcription regulation</keyword>
<keyword evidence="6" id="KW-1185">Reference proteome</keyword>
<dbReference type="Pfam" id="PF08220">
    <property type="entry name" value="HTH_DeoR"/>
    <property type="match status" value="1"/>
</dbReference>
<dbReference type="EMBL" id="SMGD01000014">
    <property type="protein sequence ID" value="TCK47444.1"/>
    <property type="molecule type" value="Genomic_DNA"/>
</dbReference>
<dbReference type="PANTHER" id="PTHR30363:SF44">
    <property type="entry name" value="AGA OPERON TRANSCRIPTIONAL REPRESSOR-RELATED"/>
    <property type="match status" value="1"/>
</dbReference>
<keyword evidence="3" id="KW-0804">Transcription</keyword>
<accession>A0A4R1JAD2</accession>
<reference evidence="5 6" key="1">
    <citation type="submission" date="2019-03" db="EMBL/GenBank/DDBJ databases">
        <title>Genomic Encyclopedia of Type Strains, Phase IV (KMG-IV): sequencing the most valuable type-strain genomes for metagenomic binning, comparative biology and taxonomic classification.</title>
        <authorList>
            <person name="Goeker M."/>
        </authorList>
    </citation>
    <scope>NUCLEOTIDE SEQUENCE [LARGE SCALE GENOMIC DNA]</scope>
    <source>
        <strain evidence="5 6">DSM 18577</strain>
    </source>
</reference>
<dbReference type="PRINTS" id="PR00037">
    <property type="entry name" value="HTHLACR"/>
</dbReference>
<proteinExistence type="predicted"/>
<feature type="domain" description="HTH deoR-type" evidence="4">
    <location>
        <begin position="3"/>
        <end position="58"/>
    </location>
</feature>
<evidence type="ECO:0000259" key="4">
    <source>
        <dbReference type="PROSITE" id="PS51000"/>
    </source>
</evidence>
<dbReference type="PROSITE" id="PS00894">
    <property type="entry name" value="HTH_DEOR_1"/>
    <property type="match status" value="1"/>
</dbReference>
<keyword evidence="2" id="KW-0238">DNA-binding</keyword>
<dbReference type="GO" id="GO:0003700">
    <property type="term" value="F:DNA-binding transcription factor activity"/>
    <property type="evidence" value="ECO:0007669"/>
    <property type="project" value="InterPro"/>
</dbReference>
<dbReference type="InterPro" id="IPR001034">
    <property type="entry name" value="DeoR_HTH"/>
</dbReference>
<dbReference type="InterPro" id="IPR037171">
    <property type="entry name" value="NagB/RpiA_transferase-like"/>
</dbReference>
<dbReference type="InterPro" id="IPR018356">
    <property type="entry name" value="Tscrpt_reg_HTH_DeoR_CS"/>
</dbReference>
<dbReference type="InterPro" id="IPR036390">
    <property type="entry name" value="WH_DNA-bd_sf"/>
</dbReference>
<evidence type="ECO:0000256" key="2">
    <source>
        <dbReference type="ARBA" id="ARBA00023125"/>
    </source>
</evidence>
<dbReference type="Gene3D" id="3.40.50.1360">
    <property type="match status" value="1"/>
</dbReference>
<dbReference type="SUPFAM" id="SSF46785">
    <property type="entry name" value="Winged helix' DNA-binding domain"/>
    <property type="match status" value="1"/>
</dbReference>
<dbReference type="SMART" id="SM00420">
    <property type="entry name" value="HTH_DEOR"/>
    <property type="match status" value="1"/>
</dbReference>